<proteinExistence type="predicted"/>
<dbReference type="PANTHER" id="PTHR21248:SF12">
    <property type="entry name" value="CARDIOLIPIN SYNTHASE C"/>
    <property type="match status" value="1"/>
</dbReference>
<dbReference type="RefSeq" id="WP_236277376.1">
    <property type="nucleotide sequence ID" value="NZ_CP091178.1"/>
</dbReference>
<reference evidence="3 4" key="1">
    <citation type="submission" date="2023-12" db="EMBL/GenBank/DDBJ databases">
        <title>Characterization of antibiotic resistance in Aeromonas spp. in hospital effluent.</title>
        <authorList>
            <person name="Negoseki B.R.S."/>
            <person name="Krul D."/>
            <person name="Siqueira A.C."/>
            <person name="Almeida M."/>
            <person name="Mesa D."/>
            <person name="Conte D."/>
            <person name="Dalla-Costa L.M."/>
        </authorList>
    </citation>
    <scope>NUCLEOTIDE SEQUENCE [LARGE SCALE GENOMIC DNA]</scope>
    <source>
        <strain evidence="3 4">36v</strain>
    </source>
</reference>
<dbReference type="CDD" id="cd09113">
    <property type="entry name" value="PLDc_ymdC_like_2"/>
    <property type="match status" value="1"/>
</dbReference>
<keyword evidence="1" id="KW-0812">Transmembrane</keyword>
<gene>
    <name evidence="3" type="ORF">VCX44_11145</name>
</gene>
<evidence type="ECO:0000256" key="1">
    <source>
        <dbReference type="SAM" id="Phobius"/>
    </source>
</evidence>
<dbReference type="Pfam" id="PF13091">
    <property type="entry name" value="PLDc_2"/>
    <property type="match status" value="2"/>
</dbReference>
<evidence type="ECO:0000259" key="2">
    <source>
        <dbReference type="PROSITE" id="PS50035"/>
    </source>
</evidence>
<dbReference type="Proteomes" id="UP001304847">
    <property type="component" value="Unassembled WGS sequence"/>
</dbReference>
<keyword evidence="1" id="KW-1133">Transmembrane helix</keyword>
<dbReference type="SMART" id="SM00155">
    <property type="entry name" value="PLDc"/>
    <property type="match status" value="2"/>
</dbReference>
<dbReference type="EMBL" id="JAYGOJ010000050">
    <property type="protein sequence ID" value="MEA9436362.1"/>
    <property type="molecule type" value="Genomic_DNA"/>
</dbReference>
<protein>
    <submittedName>
        <fullName evidence="3">Phospholipase D family protein</fullName>
    </submittedName>
</protein>
<dbReference type="CDD" id="cd09111">
    <property type="entry name" value="PLDc_ymdC_like_1"/>
    <property type="match status" value="1"/>
</dbReference>
<feature type="domain" description="PLD phosphodiesterase" evidence="2">
    <location>
        <begin position="438"/>
        <end position="465"/>
    </location>
</feature>
<dbReference type="SUPFAM" id="SSF56024">
    <property type="entry name" value="Phospholipase D/nuclease"/>
    <property type="match status" value="2"/>
</dbReference>
<dbReference type="InterPro" id="IPR001736">
    <property type="entry name" value="PLipase_D/transphosphatidylase"/>
</dbReference>
<comment type="caution">
    <text evidence="3">The sequence shown here is derived from an EMBL/GenBank/DDBJ whole genome shotgun (WGS) entry which is preliminary data.</text>
</comment>
<dbReference type="PROSITE" id="PS50035">
    <property type="entry name" value="PLD"/>
    <property type="match status" value="2"/>
</dbReference>
<accession>A0ABU5W636</accession>
<evidence type="ECO:0000313" key="4">
    <source>
        <dbReference type="Proteomes" id="UP001304847"/>
    </source>
</evidence>
<evidence type="ECO:0000313" key="3">
    <source>
        <dbReference type="EMBL" id="MEA9436362.1"/>
    </source>
</evidence>
<name>A0ABU5W636_AERCA</name>
<dbReference type="Gene3D" id="3.30.870.10">
    <property type="entry name" value="Endonuclease Chain A"/>
    <property type="match status" value="2"/>
</dbReference>
<keyword evidence="4" id="KW-1185">Reference proteome</keyword>
<dbReference type="PANTHER" id="PTHR21248">
    <property type="entry name" value="CARDIOLIPIN SYNTHASE"/>
    <property type="match status" value="1"/>
</dbReference>
<dbReference type="InterPro" id="IPR025202">
    <property type="entry name" value="PLD-like_dom"/>
</dbReference>
<organism evidence="3 4">
    <name type="scientific">Aeromonas caviae</name>
    <name type="common">Aeromonas punctata</name>
    <dbReference type="NCBI Taxonomy" id="648"/>
    <lineage>
        <taxon>Bacteria</taxon>
        <taxon>Pseudomonadati</taxon>
        <taxon>Pseudomonadota</taxon>
        <taxon>Gammaproteobacteria</taxon>
        <taxon>Aeromonadales</taxon>
        <taxon>Aeromonadaceae</taxon>
        <taxon>Aeromonas</taxon>
    </lineage>
</organism>
<sequence>MRFPDGRIVNLVAWLDVDTPVKLDREAKMRVLRRLTKLIAILAFFATALILIAGLVFRLPDLDGRSTSYALGITADTTLGAKISPLADQNSGLSGVYPLFRGAEAYAARVVLARSAEQSIDARYYIWQNDNTGLPLLQELRLAAERGVRVRLLVDDNGTSDLDGELAALNQLENFEVRVFNPFNLRDPRLASYFFDFFRLNRRMHNKSFTVDSAVTIIGGRNIGDIYFSFDAETQYSDFDLMLMGDAAQDVDADFDLYWNSLSAYPHELLVQPDPGALSLLQSDAEAIALAPEWGLYLGAIQSSKLITDLVASSLQVEWVEVALVSDDPPKGLGKVAPEKLMLSKLTAIIGDAEHSIDLLSAYFIPGDAGTDILTAAAQSGVRVRTLTNSLEATDVLPVHAGYTKYRAPLLDAGVEVYEMRKAPGQASRAELGFLGSSAASLHAKTFVLDADRVFVGSFNFDPRSAFLNCEMGFLVHSKALATHMTQRFDTGLETVAWQVVKSGDGRLEWHSREDDGASVSLTTEPGSSATKRMALWVIGLLPVEWML</sequence>
<feature type="transmembrane region" description="Helical" evidence="1">
    <location>
        <begin position="38"/>
        <end position="57"/>
    </location>
</feature>
<feature type="domain" description="PLD phosphodiesterase" evidence="2">
    <location>
        <begin position="200"/>
        <end position="227"/>
    </location>
</feature>
<keyword evidence="1" id="KW-0472">Membrane</keyword>